<sequence>MNVNEITLSNTPKSSNNSQGAFAAKSGGRRWLSCLRTAQDGGRRRAAAEGIASPPDASRILHEVYEEAGKMRRGSGRVLKADEIASIIDRRADRPVPDRLYRGQTGSGITSSFDWTGPDAQDRYLAAIIAHAGSHSGTEQGRAPSLTMSESTAEHFARARPGAKVWIVDTTHGRQDFRTIEDILKNDGPRLVLEGKVSKPVLARAVGLTVTNQWEDEVFYTRGSVPQDWARPRGPRPLPRPLEEARLRGGRDHLAQNTKHP</sequence>
<protein>
    <submittedName>
        <fullName evidence="2">Uncharacterized protein</fullName>
    </submittedName>
</protein>
<dbReference type="Proteomes" id="UP000588017">
    <property type="component" value="Unassembled WGS sequence"/>
</dbReference>
<proteinExistence type="predicted"/>
<gene>
    <name evidence="2" type="ORF">HNQ73_002254</name>
</gene>
<dbReference type="AlphaFoldDB" id="A0A841KCH6"/>
<feature type="region of interest" description="Disordered" evidence="1">
    <location>
        <begin position="1"/>
        <end position="24"/>
    </location>
</feature>
<reference evidence="2 3" key="1">
    <citation type="submission" date="2020-08" db="EMBL/GenBank/DDBJ databases">
        <title>Genomic Encyclopedia of Type Strains, Phase IV (KMG-IV): sequencing the most valuable type-strain genomes for metagenomic binning, comparative biology and taxonomic classification.</title>
        <authorList>
            <person name="Goeker M."/>
        </authorList>
    </citation>
    <scope>NUCLEOTIDE SEQUENCE [LARGE SCALE GENOMIC DNA]</scope>
    <source>
        <strain evidence="2 3">DSM 101465</strain>
    </source>
</reference>
<dbReference type="EMBL" id="JACHEH010000004">
    <property type="protein sequence ID" value="MBB6168624.1"/>
    <property type="molecule type" value="Genomic_DNA"/>
</dbReference>
<organism evidence="2 3">
    <name type="scientific">Chelatococcus composti</name>
    <dbReference type="NCBI Taxonomy" id="1743235"/>
    <lineage>
        <taxon>Bacteria</taxon>
        <taxon>Pseudomonadati</taxon>
        <taxon>Pseudomonadota</taxon>
        <taxon>Alphaproteobacteria</taxon>
        <taxon>Hyphomicrobiales</taxon>
        <taxon>Chelatococcaceae</taxon>
        <taxon>Chelatococcus</taxon>
    </lineage>
</organism>
<keyword evidence="3" id="KW-1185">Reference proteome</keyword>
<feature type="compositionally biased region" description="Polar residues" evidence="1">
    <location>
        <begin position="1"/>
        <end position="20"/>
    </location>
</feature>
<evidence type="ECO:0000313" key="3">
    <source>
        <dbReference type="Proteomes" id="UP000588017"/>
    </source>
</evidence>
<dbReference type="RefSeq" id="WP_183334916.1">
    <property type="nucleotide sequence ID" value="NZ_BMHX01000004.1"/>
</dbReference>
<name>A0A841KCH6_9HYPH</name>
<evidence type="ECO:0000256" key="1">
    <source>
        <dbReference type="SAM" id="MobiDB-lite"/>
    </source>
</evidence>
<comment type="caution">
    <text evidence="2">The sequence shown here is derived from an EMBL/GenBank/DDBJ whole genome shotgun (WGS) entry which is preliminary data.</text>
</comment>
<feature type="region of interest" description="Disordered" evidence="1">
    <location>
        <begin position="224"/>
        <end position="261"/>
    </location>
</feature>
<evidence type="ECO:0000313" key="2">
    <source>
        <dbReference type="EMBL" id="MBB6168624.1"/>
    </source>
</evidence>
<accession>A0A841KCH6</accession>
<feature type="compositionally biased region" description="Basic and acidic residues" evidence="1">
    <location>
        <begin position="241"/>
        <end position="254"/>
    </location>
</feature>